<dbReference type="AlphaFoldDB" id="A0A1X1YLP9"/>
<evidence type="ECO:0000313" key="2">
    <source>
        <dbReference type="EMBL" id="ORW12038.1"/>
    </source>
</evidence>
<feature type="transmembrane region" description="Helical" evidence="1">
    <location>
        <begin position="20"/>
        <end position="39"/>
    </location>
</feature>
<keyword evidence="1" id="KW-1133">Transmembrane helix</keyword>
<dbReference type="Proteomes" id="UP000193866">
    <property type="component" value="Unassembled WGS sequence"/>
</dbReference>
<evidence type="ECO:0000256" key="1">
    <source>
        <dbReference type="SAM" id="Phobius"/>
    </source>
</evidence>
<protein>
    <submittedName>
        <fullName evidence="2">Uncharacterized protein</fullName>
    </submittedName>
</protein>
<sequence length="69" mass="6899">MALAEYSGQQVPIAGVPWPAYKLIALAVGLVTLLGVGAVTSSAAAAVLTAAGLCSAVWLVLGLQRPSQH</sequence>
<evidence type="ECO:0000313" key="3">
    <source>
        <dbReference type="Proteomes" id="UP000193866"/>
    </source>
</evidence>
<dbReference type="STRING" id="1108812.AWC16_09360"/>
<name>A0A1X1YLP9_9MYCO</name>
<feature type="transmembrane region" description="Helical" evidence="1">
    <location>
        <begin position="45"/>
        <end position="63"/>
    </location>
</feature>
<comment type="caution">
    <text evidence="2">The sequence shown here is derived from an EMBL/GenBank/DDBJ whole genome shotgun (WGS) entry which is preliminary data.</text>
</comment>
<dbReference type="RefSeq" id="WP_085264216.1">
    <property type="nucleotide sequence ID" value="NZ_JACKVG010000012.1"/>
</dbReference>
<keyword evidence="3" id="KW-1185">Reference proteome</keyword>
<proteinExistence type="predicted"/>
<keyword evidence="1" id="KW-0812">Transmembrane</keyword>
<dbReference type="EMBL" id="LQPG01000014">
    <property type="protein sequence ID" value="ORW12038.1"/>
    <property type="molecule type" value="Genomic_DNA"/>
</dbReference>
<reference evidence="2 3" key="1">
    <citation type="submission" date="2016-01" db="EMBL/GenBank/DDBJ databases">
        <title>The new phylogeny of the genus Mycobacterium.</title>
        <authorList>
            <person name="Tarcisio F."/>
            <person name="Conor M."/>
            <person name="Antonella G."/>
            <person name="Elisabetta G."/>
            <person name="Giulia F.S."/>
            <person name="Sara T."/>
            <person name="Anna F."/>
            <person name="Clotilde B."/>
            <person name="Roberto B."/>
            <person name="Veronica D.S."/>
            <person name="Fabio R."/>
            <person name="Monica P."/>
            <person name="Olivier J."/>
            <person name="Enrico T."/>
            <person name="Nicola S."/>
        </authorList>
    </citation>
    <scope>NUCLEOTIDE SEQUENCE [LARGE SCALE GENOMIC DNA]</scope>
    <source>
        <strain evidence="2 3">DSM 45394</strain>
    </source>
</reference>
<organism evidence="2 3">
    <name type="scientific">Mycolicibacter longobardus</name>
    <dbReference type="NCBI Taxonomy" id="1108812"/>
    <lineage>
        <taxon>Bacteria</taxon>
        <taxon>Bacillati</taxon>
        <taxon>Actinomycetota</taxon>
        <taxon>Actinomycetes</taxon>
        <taxon>Mycobacteriales</taxon>
        <taxon>Mycobacteriaceae</taxon>
        <taxon>Mycolicibacter</taxon>
    </lineage>
</organism>
<gene>
    <name evidence="2" type="ORF">AWC16_09360</name>
</gene>
<accession>A0A1X1YLP9</accession>
<keyword evidence="1" id="KW-0472">Membrane</keyword>